<dbReference type="EMBL" id="CM000157">
    <property type="protein sequence ID" value="EDW87672.2"/>
    <property type="molecule type" value="Genomic_DNA"/>
</dbReference>
<accession>B4NZ08</accession>
<dbReference type="PRINTS" id="PR01848">
    <property type="entry name" value="U2AUXFACTOR"/>
</dbReference>
<dbReference type="SUPFAM" id="SSF54928">
    <property type="entry name" value="RNA-binding domain, RBD"/>
    <property type="match status" value="1"/>
</dbReference>
<keyword evidence="4 7" id="KW-0862">Zinc</keyword>
<evidence type="ECO:0000259" key="10">
    <source>
        <dbReference type="PROSITE" id="PS50103"/>
    </source>
</evidence>
<evidence type="ECO:0000256" key="7">
    <source>
        <dbReference type="PROSITE-ProRule" id="PRU00723"/>
    </source>
</evidence>
<proteinExistence type="predicted"/>
<keyword evidence="3 7" id="KW-0863">Zinc-finger</keyword>
<feature type="domain" description="RRM" evidence="9">
    <location>
        <begin position="215"/>
        <end position="304"/>
    </location>
</feature>
<feature type="zinc finger region" description="C3H1-type" evidence="7">
    <location>
        <begin position="165"/>
        <end position="192"/>
    </location>
</feature>
<keyword evidence="1 7" id="KW-0479">Metal-binding</keyword>
<feature type="compositionally biased region" description="Polar residues" evidence="8">
    <location>
        <begin position="445"/>
        <end position="487"/>
    </location>
</feature>
<dbReference type="InterPro" id="IPR035979">
    <property type="entry name" value="RBD_domain_sf"/>
</dbReference>
<evidence type="ECO:0000313" key="12">
    <source>
        <dbReference type="Proteomes" id="UP000002282"/>
    </source>
</evidence>
<feature type="region of interest" description="Disordered" evidence="8">
    <location>
        <begin position="68"/>
        <end position="125"/>
    </location>
</feature>
<dbReference type="GO" id="GO:0008270">
    <property type="term" value="F:zinc ion binding"/>
    <property type="evidence" value="ECO:0007669"/>
    <property type="project" value="UniProtKB-KW"/>
</dbReference>
<feature type="compositionally biased region" description="Basic and acidic residues" evidence="8">
    <location>
        <begin position="85"/>
        <end position="125"/>
    </location>
</feature>
<dbReference type="InterPro" id="IPR000571">
    <property type="entry name" value="Znf_CCCH"/>
</dbReference>
<dbReference type="KEGG" id="dya:Dyak_GE18306"/>
<keyword evidence="2" id="KW-0677">Repeat</keyword>
<feature type="compositionally biased region" description="Basic residues" evidence="8">
    <location>
        <begin position="403"/>
        <end position="423"/>
    </location>
</feature>
<protein>
    <submittedName>
        <fullName evidence="11">Uncharacterized protein, isoform D</fullName>
    </submittedName>
</protein>
<dbReference type="InterPro" id="IPR000504">
    <property type="entry name" value="RRM_dom"/>
</dbReference>
<dbReference type="GO" id="GO:0003723">
    <property type="term" value="F:RNA binding"/>
    <property type="evidence" value="ECO:0007669"/>
    <property type="project" value="UniProtKB-UniRule"/>
</dbReference>
<dbReference type="AlphaFoldDB" id="B4NZ08"/>
<dbReference type="PROSITE" id="PS50103">
    <property type="entry name" value="ZF_C3H1"/>
    <property type="match status" value="1"/>
</dbReference>
<organism evidence="11 12">
    <name type="scientific">Drosophila yakuba</name>
    <name type="common">Fruit fly</name>
    <dbReference type="NCBI Taxonomy" id="7245"/>
    <lineage>
        <taxon>Eukaryota</taxon>
        <taxon>Metazoa</taxon>
        <taxon>Ecdysozoa</taxon>
        <taxon>Arthropoda</taxon>
        <taxon>Hexapoda</taxon>
        <taxon>Insecta</taxon>
        <taxon>Pterygota</taxon>
        <taxon>Neoptera</taxon>
        <taxon>Endopterygota</taxon>
        <taxon>Diptera</taxon>
        <taxon>Brachycera</taxon>
        <taxon>Muscomorpha</taxon>
        <taxon>Ephydroidea</taxon>
        <taxon>Drosophilidae</taxon>
        <taxon>Drosophila</taxon>
        <taxon>Sophophora</taxon>
    </lineage>
</organism>
<evidence type="ECO:0000256" key="4">
    <source>
        <dbReference type="ARBA" id="ARBA00022833"/>
    </source>
</evidence>
<dbReference type="SMART" id="SM00360">
    <property type="entry name" value="RRM"/>
    <property type="match status" value="1"/>
</dbReference>
<keyword evidence="12" id="KW-1185">Reference proteome</keyword>
<dbReference type="PANTHER" id="PTHR12620">
    <property type="entry name" value="U2 SNRNP AUXILIARY FACTOR, SMALL SUBUNIT"/>
    <property type="match status" value="1"/>
</dbReference>
<feature type="compositionally biased region" description="Basic and acidic residues" evidence="8">
    <location>
        <begin position="365"/>
        <end position="374"/>
    </location>
</feature>
<evidence type="ECO:0000256" key="3">
    <source>
        <dbReference type="ARBA" id="ARBA00022771"/>
    </source>
</evidence>
<gene>
    <name evidence="11" type="primary">Dyak\GE18306</name>
    <name evidence="11" type="synonym">dyak_GLEANR_2097</name>
    <name evidence="11" type="synonym">GE18306</name>
    <name evidence="11" type="ORF">Dyak_GE18306</name>
</gene>
<dbReference type="Pfam" id="PF00076">
    <property type="entry name" value="RRM_1"/>
    <property type="match status" value="1"/>
</dbReference>
<feature type="compositionally biased region" description="Basic residues" evidence="8">
    <location>
        <begin position="1"/>
        <end position="24"/>
    </location>
</feature>
<sequence>MPGKRTRRKLTKKQQRKRRRQKHAKERDKLEEEAEKQRLLQPEYQKWLQSQEEMQEFQRLAEERERQVAEESWLRREATAQQQFRMDEAKKRREQEEVERLQREQAKERAEREEIQRRQREEETRKAAKAAAEFDAMMESMDVYLNNPHVEQPPSHLLRVMETHPEERACEFFSRTNCCRYGHACTFNHRRPMLARILLIRHFFNHSMLQERRAHKEYAAAEEHLELTEQDLRHDYDEFFRDAVEELEKFGTIVNFRTVRNTLEHLRGHVFVEYTSERSALRAFTNLQGRYYASKRLNVEFSNLRTWRGAVCGLSLTRKCPKGNGCGYLHLFGNPNNQFNTELEYTTGPRSERRSSQTPTAKTPSWDEHKERGRNWRWSESPEVELENSKDLGNRSGQDLKHTHQRSHQSRSRSARGSVRSKREHSSSGSVQDDRSSKRYHQHRSNSTTPNHHQQRSNSTTPNHHQQRSNSTTPNHHQQRSNSTTPNHHQHRSNSTTPNHHHSHRE</sequence>
<evidence type="ECO:0000256" key="8">
    <source>
        <dbReference type="SAM" id="MobiDB-lite"/>
    </source>
</evidence>
<feature type="compositionally biased region" description="Basic and acidic residues" evidence="8">
    <location>
        <begin position="25"/>
        <end position="37"/>
    </location>
</feature>
<feature type="compositionally biased region" description="Basic and acidic residues" evidence="8">
    <location>
        <begin position="387"/>
        <end position="402"/>
    </location>
</feature>
<feature type="region of interest" description="Disordered" evidence="8">
    <location>
        <begin position="1"/>
        <end position="37"/>
    </location>
</feature>
<feature type="region of interest" description="Disordered" evidence="8">
    <location>
        <begin position="339"/>
        <end position="506"/>
    </location>
</feature>
<dbReference type="InterPro" id="IPR012677">
    <property type="entry name" value="Nucleotide-bd_a/b_plait_sf"/>
</dbReference>
<evidence type="ECO:0000313" key="11">
    <source>
        <dbReference type="EMBL" id="EDW87672.2"/>
    </source>
</evidence>
<dbReference type="Proteomes" id="UP000002282">
    <property type="component" value="Chromosome 2L"/>
</dbReference>
<reference evidence="11 12" key="1">
    <citation type="journal article" date="2007" name="Nature">
        <title>Evolution of genes and genomes on the Drosophila phylogeny.</title>
        <authorList>
            <consortium name="Drosophila 12 Genomes Consortium"/>
            <person name="Clark A.G."/>
            <person name="Eisen M.B."/>
            <person name="Smith D.R."/>
            <person name="Bergman C.M."/>
            <person name="Oliver B."/>
            <person name="Markow T.A."/>
            <person name="Kaufman T.C."/>
            <person name="Kellis M."/>
            <person name="Gelbart W."/>
            <person name="Iyer V.N."/>
            <person name="Pollard D.A."/>
            <person name="Sackton T.B."/>
            <person name="Larracuente A.M."/>
            <person name="Singh N.D."/>
            <person name="Abad J.P."/>
            <person name="Abt D.N."/>
            <person name="Adryan B."/>
            <person name="Aguade M."/>
            <person name="Akashi H."/>
            <person name="Anderson W.W."/>
            <person name="Aquadro C.F."/>
            <person name="Ardell D.H."/>
            <person name="Arguello R."/>
            <person name="Artieri C.G."/>
            <person name="Barbash D.A."/>
            <person name="Barker D."/>
            <person name="Barsanti P."/>
            <person name="Batterham P."/>
            <person name="Batzoglou S."/>
            <person name="Begun D."/>
            <person name="Bhutkar A."/>
            <person name="Blanco E."/>
            <person name="Bosak S.A."/>
            <person name="Bradley R.K."/>
            <person name="Brand A.D."/>
            <person name="Brent M.R."/>
            <person name="Brooks A.N."/>
            <person name="Brown R.H."/>
            <person name="Butlin R.K."/>
            <person name="Caggese C."/>
            <person name="Calvi B.R."/>
            <person name="Bernardo de Carvalho A."/>
            <person name="Caspi A."/>
            <person name="Castrezana S."/>
            <person name="Celniker S.E."/>
            <person name="Chang J.L."/>
            <person name="Chapple C."/>
            <person name="Chatterji S."/>
            <person name="Chinwalla A."/>
            <person name="Civetta A."/>
            <person name="Clifton S.W."/>
            <person name="Comeron J.M."/>
            <person name="Costello J.C."/>
            <person name="Coyne J.A."/>
            <person name="Daub J."/>
            <person name="David R.G."/>
            <person name="Delcher A.L."/>
            <person name="Delehaunty K."/>
            <person name="Do C.B."/>
            <person name="Ebling H."/>
            <person name="Edwards K."/>
            <person name="Eickbush T."/>
            <person name="Evans J.D."/>
            <person name="Filipski A."/>
            <person name="Findeiss S."/>
            <person name="Freyhult E."/>
            <person name="Fulton L."/>
            <person name="Fulton R."/>
            <person name="Garcia A.C."/>
            <person name="Gardiner A."/>
            <person name="Garfield D.A."/>
            <person name="Garvin B.E."/>
            <person name="Gibson G."/>
            <person name="Gilbert D."/>
            <person name="Gnerre S."/>
            <person name="Godfrey J."/>
            <person name="Good R."/>
            <person name="Gotea V."/>
            <person name="Gravely B."/>
            <person name="Greenberg A.J."/>
            <person name="Griffiths-Jones S."/>
            <person name="Gross S."/>
            <person name="Guigo R."/>
            <person name="Gustafson E.A."/>
            <person name="Haerty W."/>
            <person name="Hahn M.W."/>
            <person name="Halligan D.L."/>
            <person name="Halpern A.L."/>
            <person name="Halter G.M."/>
            <person name="Han M.V."/>
            <person name="Heger A."/>
            <person name="Hillier L."/>
            <person name="Hinrichs A.S."/>
            <person name="Holmes I."/>
            <person name="Hoskins R.A."/>
            <person name="Hubisz M.J."/>
            <person name="Hultmark D."/>
            <person name="Huntley M.A."/>
            <person name="Jaffe D.B."/>
            <person name="Jagadeeshan S."/>
            <person name="Jeck W.R."/>
            <person name="Johnson J."/>
            <person name="Jones C.D."/>
            <person name="Jordan W.C."/>
            <person name="Karpen G.H."/>
            <person name="Kataoka E."/>
            <person name="Keightley P.D."/>
            <person name="Kheradpour P."/>
            <person name="Kirkness E.F."/>
            <person name="Koerich L.B."/>
            <person name="Kristiansen K."/>
            <person name="Kudrna D."/>
            <person name="Kulathinal R.J."/>
            <person name="Kumar S."/>
            <person name="Kwok R."/>
            <person name="Lander E."/>
            <person name="Langley C.H."/>
            <person name="Lapoint R."/>
            <person name="Lazzaro B.P."/>
            <person name="Lee S.J."/>
            <person name="Levesque L."/>
            <person name="Li R."/>
            <person name="Lin C.F."/>
            <person name="Lin M.F."/>
            <person name="Lindblad-Toh K."/>
            <person name="Llopart A."/>
            <person name="Long M."/>
            <person name="Low L."/>
            <person name="Lozovsky E."/>
            <person name="Lu J."/>
            <person name="Luo M."/>
            <person name="Machado C.A."/>
            <person name="Makalowski W."/>
            <person name="Marzo M."/>
            <person name="Matsuda M."/>
            <person name="Matzkin L."/>
            <person name="McAllister B."/>
            <person name="McBride C.S."/>
            <person name="McKernan B."/>
            <person name="McKernan K."/>
            <person name="Mendez-Lago M."/>
            <person name="Minx P."/>
            <person name="Mollenhauer M.U."/>
            <person name="Montooth K."/>
            <person name="Mount S.M."/>
            <person name="Mu X."/>
            <person name="Myers E."/>
            <person name="Negre B."/>
            <person name="Newfeld S."/>
            <person name="Nielsen R."/>
            <person name="Noor M.A."/>
            <person name="O'Grady P."/>
            <person name="Pachter L."/>
            <person name="Papaceit M."/>
            <person name="Parisi M.J."/>
            <person name="Parisi M."/>
            <person name="Parts L."/>
            <person name="Pedersen J.S."/>
            <person name="Pesole G."/>
            <person name="Phillippy A.M."/>
            <person name="Ponting C.P."/>
            <person name="Pop M."/>
            <person name="Porcelli D."/>
            <person name="Powell J.R."/>
            <person name="Prohaska S."/>
            <person name="Pruitt K."/>
            <person name="Puig M."/>
            <person name="Quesneville H."/>
            <person name="Ram K.R."/>
            <person name="Rand D."/>
            <person name="Rasmussen M.D."/>
            <person name="Reed L.K."/>
            <person name="Reenan R."/>
            <person name="Reily A."/>
            <person name="Remington K.A."/>
            <person name="Rieger T.T."/>
            <person name="Ritchie M.G."/>
            <person name="Robin C."/>
            <person name="Rogers Y.H."/>
            <person name="Rohde C."/>
            <person name="Rozas J."/>
            <person name="Rubenfield M.J."/>
            <person name="Ruiz A."/>
            <person name="Russo S."/>
            <person name="Salzberg S.L."/>
            <person name="Sanchez-Gracia A."/>
            <person name="Saranga D.J."/>
            <person name="Sato H."/>
            <person name="Schaeffer S.W."/>
            <person name="Schatz M.C."/>
            <person name="Schlenke T."/>
            <person name="Schwartz R."/>
            <person name="Segarra C."/>
            <person name="Singh R.S."/>
            <person name="Sirot L."/>
            <person name="Sirota M."/>
            <person name="Sisneros N.B."/>
            <person name="Smith C.D."/>
            <person name="Smith T.F."/>
            <person name="Spieth J."/>
            <person name="Stage D.E."/>
            <person name="Stark A."/>
            <person name="Stephan W."/>
            <person name="Strausberg R.L."/>
            <person name="Strempel S."/>
            <person name="Sturgill D."/>
            <person name="Sutton G."/>
            <person name="Sutton G.G."/>
            <person name="Tao W."/>
            <person name="Teichmann S."/>
            <person name="Tobari Y.N."/>
            <person name="Tomimura Y."/>
            <person name="Tsolas J.M."/>
            <person name="Valente V.L."/>
            <person name="Venter E."/>
            <person name="Venter J.C."/>
            <person name="Vicario S."/>
            <person name="Vieira F.G."/>
            <person name="Vilella A.J."/>
            <person name="Villasante A."/>
            <person name="Walenz B."/>
            <person name="Wang J."/>
            <person name="Wasserman M."/>
            <person name="Watts T."/>
            <person name="Wilson D."/>
            <person name="Wilson R.K."/>
            <person name="Wing R.A."/>
            <person name="Wolfner M.F."/>
            <person name="Wong A."/>
            <person name="Wong G.K."/>
            <person name="Wu C.I."/>
            <person name="Wu G."/>
            <person name="Yamamoto D."/>
            <person name="Yang H.P."/>
            <person name="Yang S.P."/>
            <person name="Yorke J.A."/>
            <person name="Yoshida K."/>
            <person name="Zdobnov E."/>
            <person name="Zhang P."/>
            <person name="Zhang Y."/>
            <person name="Zimin A.V."/>
            <person name="Baldwin J."/>
            <person name="Abdouelleil A."/>
            <person name="Abdulkadir J."/>
            <person name="Abebe A."/>
            <person name="Abera B."/>
            <person name="Abreu J."/>
            <person name="Acer S.C."/>
            <person name="Aftuck L."/>
            <person name="Alexander A."/>
            <person name="An P."/>
            <person name="Anderson E."/>
            <person name="Anderson S."/>
            <person name="Arachi H."/>
            <person name="Azer M."/>
            <person name="Bachantsang P."/>
            <person name="Barry A."/>
            <person name="Bayul T."/>
            <person name="Berlin A."/>
            <person name="Bessette D."/>
            <person name="Bloom T."/>
            <person name="Blye J."/>
            <person name="Boguslavskiy L."/>
            <person name="Bonnet C."/>
            <person name="Boukhgalter B."/>
            <person name="Bourzgui I."/>
            <person name="Brown A."/>
            <person name="Cahill P."/>
            <person name="Channer S."/>
            <person name="Cheshatsang Y."/>
            <person name="Chuda L."/>
            <person name="Citroen M."/>
            <person name="Collymore A."/>
            <person name="Cooke P."/>
            <person name="Costello M."/>
            <person name="D'Aco K."/>
            <person name="Daza R."/>
            <person name="De Haan G."/>
            <person name="DeGray S."/>
            <person name="DeMaso C."/>
            <person name="Dhargay N."/>
            <person name="Dooley K."/>
            <person name="Dooley E."/>
            <person name="Doricent M."/>
            <person name="Dorje P."/>
            <person name="Dorjee K."/>
            <person name="Dupes A."/>
            <person name="Elong R."/>
            <person name="Falk J."/>
            <person name="Farina A."/>
            <person name="Faro S."/>
            <person name="Ferguson D."/>
            <person name="Fisher S."/>
            <person name="Foley C.D."/>
            <person name="Franke A."/>
            <person name="Friedrich D."/>
            <person name="Gadbois L."/>
            <person name="Gearin G."/>
            <person name="Gearin C.R."/>
            <person name="Giannoukos G."/>
            <person name="Goode T."/>
            <person name="Graham J."/>
            <person name="Grandbois E."/>
            <person name="Grewal S."/>
            <person name="Gyaltsen K."/>
            <person name="Hafez N."/>
            <person name="Hagos B."/>
            <person name="Hall J."/>
            <person name="Henson C."/>
            <person name="Hollinger A."/>
            <person name="Honan T."/>
            <person name="Huard M.D."/>
            <person name="Hughes L."/>
            <person name="Hurhula B."/>
            <person name="Husby M.E."/>
            <person name="Kamat A."/>
            <person name="Kanga B."/>
            <person name="Kashin S."/>
            <person name="Khazanovich D."/>
            <person name="Kisner P."/>
            <person name="Lance K."/>
            <person name="Lara M."/>
            <person name="Lee W."/>
            <person name="Lennon N."/>
            <person name="Letendre F."/>
            <person name="LeVine R."/>
            <person name="Lipovsky A."/>
            <person name="Liu X."/>
            <person name="Liu J."/>
            <person name="Liu S."/>
            <person name="Lokyitsang T."/>
            <person name="Lokyitsang Y."/>
            <person name="Lubonja R."/>
            <person name="Lui A."/>
            <person name="MacDonald P."/>
            <person name="Magnisalis V."/>
            <person name="Maru K."/>
            <person name="Matthews C."/>
            <person name="McCusker W."/>
            <person name="McDonough S."/>
            <person name="Mehta T."/>
            <person name="Meldrim J."/>
            <person name="Meneus L."/>
            <person name="Mihai O."/>
            <person name="Mihalev A."/>
            <person name="Mihova T."/>
            <person name="Mittelman R."/>
            <person name="Mlenga V."/>
            <person name="Montmayeur A."/>
            <person name="Mulrain L."/>
            <person name="Navidi A."/>
            <person name="Naylor J."/>
            <person name="Negash T."/>
            <person name="Nguyen T."/>
            <person name="Nguyen N."/>
            <person name="Nicol R."/>
            <person name="Norbu C."/>
            <person name="Norbu N."/>
            <person name="Novod N."/>
            <person name="O'Neill B."/>
            <person name="Osman S."/>
            <person name="Markiewicz E."/>
            <person name="Oyono O.L."/>
            <person name="Patti C."/>
            <person name="Phunkhang P."/>
            <person name="Pierre F."/>
            <person name="Priest M."/>
            <person name="Raghuraman S."/>
            <person name="Rege F."/>
            <person name="Reyes R."/>
            <person name="Rise C."/>
            <person name="Rogov P."/>
            <person name="Ross K."/>
            <person name="Ryan E."/>
            <person name="Settipalli S."/>
            <person name="Shea T."/>
            <person name="Sherpa N."/>
            <person name="Shi L."/>
            <person name="Shih D."/>
            <person name="Sparrow T."/>
            <person name="Spaulding J."/>
            <person name="Stalker J."/>
            <person name="Stange-Thomann N."/>
            <person name="Stavropoulos S."/>
            <person name="Stone C."/>
            <person name="Strader C."/>
            <person name="Tesfaye S."/>
            <person name="Thomson T."/>
            <person name="Thoulutsang Y."/>
            <person name="Thoulutsang D."/>
            <person name="Topham K."/>
            <person name="Topping I."/>
            <person name="Tsamla T."/>
            <person name="Vassiliev H."/>
            <person name="Vo A."/>
            <person name="Wangchuk T."/>
            <person name="Wangdi T."/>
            <person name="Weiand M."/>
            <person name="Wilkinson J."/>
            <person name="Wilson A."/>
            <person name="Yadav S."/>
            <person name="Young G."/>
            <person name="Yu Q."/>
            <person name="Zembek L."/>
            <person name="Zhong D."/>
            <person name="Zimmer A."/>
            <person name="Zwirko Z."/>
            <person name="Jaffe D.B."/>
            <person name="Alvarez P."/>
            <person name="Brockman W."/>
            <person name="Butler J."/>
            <person name="Chin C."/>
            <person name="Gnerre S."/>
            <person name="Grabherr M."/>
            <person name="Kleber M."/>
            <person name="Mauceli E."/>
            <person name="MacCallum I."/>
        </authorList>
    </citation>
    <scope>NUCLEOTIDE SEQUENCE [LARGE SCALE GENOMIC DNA]</scope>
    <source>
        <strain evidence="12">Tai18E2 / Tucson 14021-0261.01</strain>
    </source>
</reference>
<dbReference type="eggNOG" id="KOG2202">
    <property type="taxonomic scope" value="Eukaryota"/>
</dbReference>
<dbReference type="HOGENOM" id="CLU_029117_0_1_1"/>
<feature type="compositionally biased region" description="Basic and acidic residues" evidence="8">
    <location>
        <begin position="68"/>
        <end position="78"/>
    </location>
</feature>
<dbReference type="GO" id="GO:0089701">
    <property type="term" value="C:U2AF complex"/>
    <property type="evidence" value="ECO:0007669"/>
    <property type="project" value="InterPro"/>
</dbReference>
<dbReference type="GO" id="GO:0000398">
    <property type="term" value="P:mRNA splicing, via spliceosome"/>
    <property type="evidence" value="ECO:0007669"/>
    <property type="project" value="InterPro"/>
</dbReference>
<evidence type="ECO:0000256" key="1">
    <source>
        <dbReference type="ARBA" id="ARBA00022723"/>
    </source>
</evidence>
<evidence type="ECO:0000259" key="9">
    <source>
        <dbReference type="PROSITE" id="PS50102"/>
    </source>
</evidence>
<name>B4NZ08_DROYA</name>
<keyword evidence="5 6" id="KW-0694">RNA-binding</keyword>
<feature type="domain" description="C3H1-type" evidence="10">
    <location>
        <begin position="165"/>
        <end position="192"/>
    </location>
</feature>
<dbReference type="OrthoDB" id="75923at2759"/>
<dbReference type="PROSITE" id="PS50102">
    <property type="entry name" value="RRM"/>
    <property type="match status" value="1"/>
</dbReference>
<dbReference type="Gene3D" id="3.30.70.330">
    <property type="match status" value="1"/>
</dbReference>
<dbReference type="InterPro" id="IPR009145">
    <property type="entry name" value="U2AF_small"/>
</dbReference>
<evidence type="ECO:0000256" key="6">
    <source>
        <dbReference type="PROSITE-ProRule" id="PRU00176"/>
    </source>
</evidence>
<reference evidence="11 12" key="2">
    <citation type="journal article" date="2007" name="PLoS Biol.">
        <title>Principles of genome evolution in the Drosophila melanogaster species group.</title>
        <authorList>
            <person name="Ranz J.M."/>
            <person name="Maurin D."/>
            <person name="Chan Y.S."/>
            <person name="von Grotthuss M."/>
            <person name="Hillier L.W."/>
            <person name="Roote J."/>
            <person name="Ashburner M."/>
            <person name="Bergman C.M."/>
        </authorList>
    </citation>
    <scope>NUCLEOTIDE SEQUENCE [LARGE SCALE GENOMIC DNA]</scope>
    <source>
        <strain evidence="12">Tai18E2 / Tucson 14021-0261.01</strain>
    </source>
</reference>
<dbReference type="SMR" id="B4NZ08"/>
<evidence type="ECO:0000256" key="5">
    <source>
        <dbReference type="ARBA" id="ARBA00022884"/>
    </source>
</evidence>
<dbReference type="Gene3D" id="2.30.30.1190">
    <property type="match status" value="1"/>
</dbReference>
<evidence type="ECO:0000256" key="2">
    <source>
        <dbReference type="ARBA" id="ARBA00022737"/>
    </source>
</evidence>